<dbReference type="EMBL" id="GGEC01009981">
    <property type="protein sequence ID" value="MBW90464.1"/>
    <property type="molecule type" value="Transcribed_RNA"/>
</dbReference>
<organism evidence="1">
    <name type="scientific">Rhizophora mucronata</name>
    <name type="common">Asiatic mangrove</name>
    <dbReference type="NCBI Taxonomy" id="61149"/>
    <lineage>
        <taxon>Eukaryota</taxon>
        <taxon>Viridiplantae</taxon>
        <taxon>Streptophyta</taxon>
        <taxon>Embryophyta</taxon>
        <taxon>Tracheophyta</taxon>
        <taxon>Spermatophyta</taxon>
        <taxon>Magnoliopsida</taxon>
        <taxon>eudicotyledons</taxon>
        <taxon>Gunneridae</taxon>
        <taxon>Pentapetalae</taxon>
        <taxon>rosids</taxon>
        <taxon>fabids</taxon>
        <taxon>Malpighiales</taxon>
        <taxon>Rhizophoraceae</taxon>
        <taxon>Rhizophora</taxon>
    </lineage>
</organism>
<evidence type="ECO:0000313" key="1">
    <source>
        <dbReference type="EMBL" id="MBW90465.1"/>
    </source>
</evidence>
<protein>
    <submittedName>
        <fullName evidence="1">Uncharacterized protein</fullName>
    </submittedName>
</protein>
<reference evidence="1" key="1">
    <citation type="submission" date="2018-02" db="EMBL/GenBank/DDBJ databases">
        <title>Rhizophora mucronata_Transcriptome.</title>
        <authorList>
            <person name="Meera S.P."/>
            <person name="Sreeshan A."/>
            <person name="Augustine A."/>
        </authorList>
    </citation>
    <scope>NUCLEOTIDE SEQUENCE</scope>
    <source>
        <tissue evidence="1">Leaf</tissue>
    </source>
</reference>
<sequence>MDQIEEVGTCPEICSCVYCFD</sequence>
<proteinExistence type="predicted"/>
<dbReference type="EMBL" id="GGEC01009982">
    <property type="protein sequence ID" value="MBW90465.1"/>
    <property type="molecule type" value="Transcribed_RNA"/>
</dbReference>
<name>A0A2P2JAE6_RHIMU</name>
<accession>A0A2P2JAE6</accession>
<dbReference type="AlphaFoldDB" id="A0A2P2JAE6"/>